<evidence type="ECO:0000313" key="2">
    <source>
        <dbReference type="Proteomes" id="UP000805193"/>
    </source>
</evidence>
<comment type="caution">
    <text evidence="1">The sequence shown here is derived from an EMBL/GenBank/DDBJ whole genome shotgun (WGS) entry which is preliminary data.</text>
</comment>
<keyword evidence="2" id="KW-1185">Reference proteome</keyword>
<organism evidence="1 2">
    <name type="scientific">Ixodes persulcatus</name>
    <name type="common">Taiga tick</name>
    <dbReference type="NCBI Taxonomy" id="34615"/>
    <lineage>
        <taxon>Eukaryota</taxon>
        <taxon>Metazoa</taxon>
        <taxon>Ecdysozoa</taxon>
        <taxon>Arthropoda</taxon>
        <taxon>Chelicerata</taxon>
        <taxon>Arachnida</taxon>
        <taxon>Acari</taxon>
        <taxon>Parasitiformes</taxon>
        <taxon>Ixodida</taxon>
        <taxon>Ixodoidea</taxon>
        <taxon>Ixodidae</taxon>
        <taxon>Ixodinae</taxon>
        <taxon>Ixodes</taxon>
    </lineage>
</organism>
<proteinExistence type="predicted"/>
<reference evidence="1 2" key="1">
    <citation type="journal article" date="2020" name="Cell">
        <title>Large-Scale Comparative Analyses of Tick Genomes Elucidate Their Genetic Diversity and Vector Capacities.</title>
        <authorList>
            <consortium name="Tick Genome and Microbiome Consortium (TIGMIC)"/>
            <person name="Jia N."/>
            <person name="Wang J."/>
            <person name="Shi W."/>
            <person name="Du L."/>
            <person name="Sun Y."/>
            <person name="Zhan W."/>
            <person name="Jiang J.F."/>
            <person name="Wang Q."/>
            <person name="Zhang B."/>
            <person name="Ji P."/>
            <person name="Bell-Sakyi L."/>
            <person name="Cui X.M."/>
            <person name="Yuan T.T."/>
            <person name="Jiang B.G."/>
            <person name="Yang W.F."/>
            <person name="Lam T.T."/>
            <person name="Chang Q.C."/>
            <person name="Ding S.J."/>
            <person name="Wang X.J."/>
            <person name="Zhu J.G."/>
            <person name="Ruan X.D."/>
            <person name="Zhao L."/>
            <person name="Wei J.T."/>
            <person name="Ye R.Z."/>
            <person name="Que T.C."/>
            <person name="Du C.H."/>
            <person name="Zhou Y.H."/>
            <person name="Cheng J.X."/>
            <person name="Dai P.F."/>
            <person name="Guo W.B."/>
            <person name="Han X.H."/>
            <person name="Huang E.J."/>
            <person name="Li L.F."/>
            <person name="Wei W."/>
            <person name="Gao Y.C."/>
            <person name="Liu J.Z."/>
            <person name="Shao H.Z."/>
            <person name="Wang X."/>
            <person name="Wang C.C."/>
            <person name="Yang T.C."/>
            <person name="Huo Q.B."/>
            <person name="Li W."/>
            <person name="Chen H.Y."/>
            <person name="Chen S.E."/>
            <person name="Zhou L.G."/>
            <person name="Ni X.B."/>
            <person name="Tian J.H."/>
            <person name="Sheng Y."/>
            <person name="Liu T."/>
            <person name="Pan Y.S."/>
            <person name="Xia L.Y."/>
            <person name="Li J."/>
            <person name="Zhao F."/>
            <person name="Cao W.C."/>
        </authorList>
    </citation>
    <scope>NUCLEOTIDE SEQUENCE [LARGE SCALE GENOMIC DNA]</scope>
    <source>
        <strain evidence="1">Iper-2018</strain>
    </source>
</reference>
<sequence>VTRRTKTQSRNASLDPDLTDKKQMTFHTSFVVHCAMLAYPCTRLTDPLAAFFEASVRRRAQCRVVINSTGNTCTRLTKKTSEP</sequence>
<gene>
    <name evidence="1" type="ORF">HPB47_021798</name>
</gene>
<name>A0AC60QBU4_IXOPE</name>
<dbReference type="Proteomes" id="UP000805193">
    <property type="component" value="Unassembled WGS sequence"/>
</dbReference>
<feature type="non-terminal residue" evidence="1">
    <location>
        <position position="1"/>
    </location>
</feature>
<accession>A0AC60QBU4</accession>
<protein>
    <submittedName>
        <fullName evidence="1">Uncharacterized protein</fullName>
    </submittedName>
</protein>
<dbReference type="EMBL" id="JABSTQ010009224">
    <property type="protein sequence ID" value="KAG0431415.1"/>
    <property type="molecule type" value="Genomic_DNA"/>
</dbReference>
<evidence type="ECO:0000313" key="1">
    <source>
        <dbReference type="EMBL" id="KAG0431415.1"/>
    </source>
</evidence>